<dbReference type="EMBL" id="KI913139">
    <property type="protein sequence ID" value="ETV75712.1"/>
    <property type="molecule type" value="Genomic_DNA"/>
</dbReference>
<sequence>MFYVVPTDVWADFSILAEISIDTSASHVFDRILDLDGYGAWSTYATHATKASSEDSPDRKWMVVASSPMSHWLL</sequence>
<dbReference type="AlphaFoldDB" id="W4G7N0"/>
<reference evidence="1" key="1">
    <citation type="submission" date="2013-12" db="EMBL/GenBank/DDBJ databases">
        <title>The Genome Sequence of Aphanomyces astaci APO3.</title>
        <authorList>
            <consortium name="The Broad Institute Genomics Platform"/>
            <person name="Russ C."/>
            <person name="Tyler B."/>
            <person name="van West P."/>
            <person name="Dieguez-Uribeondo J."/>
            <person name="Young S.K."/>
            <person name="Zeng Q."/>
            <person name="Gargeya S."/>
            <person name="Fitzgerald M."/>
            <person name="Abouelleil A."/>
            <person name="Alvarado L."/>
            <person name="Chapman S.B."/>
            <person name="Gainer-Dewar J."/>
            <person name="Goldberg J."/>
            <person name="Griggs A."/>
            <person name="Gujja S."/>
            <person name="Hansen M."/>
            <person name="Howarth C."/>
            <person name="Imamovic A."/>
            <person name="Ireland A."/>
            <person name="Larimer J."/>
            <person name="McCowan C."/>
            <person name="Murphy C."/>
            <person name="Pearson M."/>
            <person name="Poon T.W."/>
            <person name="Priest M."/>
            <person name="Roberts A."/>
            <person name="Saif S."/>
            <person name="Shea T."/>
            <person name="Sykes S."/>
            <person name="Wortman J."/>
            <person name="Nusbaum C."/>
            <person name="Birren B."/>
        </authorList>
    </citation>
    <scope>NUCLEOTIDE SEQUENCE [LARGE SCALE GENOMIC DNA]</scope>
    <source>
        <strain evidence="1">APO3</strain>
    </source>
</reference>
<organism evidence="1">
    <name type="scientific">Aphanomyces astaci</name>
    <name type="common">Crayfish plague agent</name>
    <dbReference type="NCBI Taxonomy" id="112090"/>
    <lineage>
        <taxon>Eukaryota</taxon>
        <taxon>Sar</taxon>
        <taxon>Stramenopiles</taxon>
        <taxon>Oomycota</taxon>
        <taxon>Saprolegniomycetes</taxon>
        <taxon>Saprolegniales</taxon>
        <taxon>Verrucalvaceae</taxon>
        <taxon>Aphanomyces</taxon>
    </lineage>
</organism>
<dbReference type="VEuPathDB" id="FungiDB:H257_10093"/>
<dbReference type="RefSeq" id="XP_009834843.1">
    <property type="nucleotide sequence ID" value="XM_009836541.1"/>
</dbReference>
<name>W4G7N0_APHAT</name>
<proteinExistence type="predicted"/>
<gene>
    <name evidence="1" type="ORF">H257_10093</name>
</gene>
<protein>
    <submittedName>
        <fullName evidence="1">Uncharacterized protein</fullName>
    </submittedName>
</protein>
<dbReference type="GeneID" id="20812089"/>
<accession>W4G7N0</accession>
<evidence type="ECO:0000313" key="1">
    <source>
        <dbReference type="EMBL" id="ETV75712.1"/>
    </source>
</evidence>